<dbReference type="PANTHER" id="PTHR31005">
    <property type="entry name" value="DUF4139 DOMAIN-CONTAINING PROTEIN"/>
    <property type="match status" value="1"/>
</dbReference>
<feature type="compositionally biased region" description="Pro residues" evidence="1">
    <location>
        <begin position="214"/>
        <end position="227"/>
    </location>
</feature>
<evidence type="ECO:0000313" key="4">
    <source>
        <dbReference type="Proteomes" id="UP001063166"/>
    </source>
</evidence>
<dbReference type="EMBL" id="BRPK01000021">
    <property type="protein sequence ID" value="GLB45330.1"/>
    <property type="molecule type" value="Genomic_DNA"/>
</dbReference>
<organism evidence="3 4">
    <name type="scientific">Lyophyllum shimeji</name>
    <name type="common">Hon-shimeji</name>
    <name type="synonym">Tricholoma shimeji</name>
    <dbReference type="NCBI Taxonomy" id="47721"/>
    <lineage>
        <taxon>Eukaryota</taxon>
        <taxon>Fungi</taxon>
        <taxon>Dikarya</taxon>
        <taxon>Basidiomycota</taxon>
        <taxon>Agaricomycotina</taxon>
        <taxon>Agaricomycetes</taxon>
        <taxon>Agaricomycetidae</taxon>
        <taxon>Agaricales</taxon>
        <taxon>Tricholomatineae</taxon>
        <taxon>Lyophyllaceae</taxon>
        <taxon>Lyophyllum</taxon>
    </lineage>
</organism>
<protein>
    <submittedName>
        <fullName evidence="3">Mucoidy inhibitor A</fullName>
    </submittedName>
</protein>
<comment type="caution">
    <text evidence="3">The sequence shown here is derived from an EMBL/GenBank/DDBJ whole genome shotgun (WGS) entry which is preliminary data.</text>
</comment>
<gene>
    <name evidence="3" type="ORF">LshimejAT787_2100900</name>
</gene>
<dbReference type="PANTHER" id="PTHR31005:SF8">
    <property type="entry name" value="DUF4139 DOMAIN-CONTAINING PROTEIN"/>
    <property type="match status" value="1"/>
</dbReference>
<proteinExistence type="predicted"/>
<dbReference type="AlphaFoldDB" id="A0A9P3PYG8"/>
<feature type="domain" description="DUF4139" evidence="2">
    <location>
        <begin position="131"/>
        <end position="435"/>
    </location>
</feature>
<feature type="region of interest" description="Disordered" evidence="1">
    <location>
        <begin position="209"/>
        <end position="228"/>
    </location>
</feature>
<keyword evidence="4" id="KW-1185">Reference proteome</keyword>
<dbReference type="Proteomes" id="UP001063166">
    <property type="component" value="Unassembled WGS sequence"/>
</dbReference>
<evidence type="ECO:0000313" key="3">
    <source>
        <dbReference type="EMBL" id="GLB45330.1"/>
    </source>
</evidence>
<evidence type="ECO:0000259" key="2">
    <source>
        <dbReference type="Pfam" id="PF13598"/>
    </source>
</evidence>
<dbReference type="Pfam" id="PF13598">
    <property type="entry name" value="DUF4139"/>
    <property type="match status" value="1"/>
</dbReference>
<accession>A0A9P3PYG8</accession>
<reference evidence="3" key="1">
    <citation type="submission" date="2022-07" db="EMBL/GenBank/DDBJ databases">
        <title>The genome of Lyophyllum shimeji provides insight into the initial evolution of ectomycorrhizal fungal genome.</title>
        <authorList>
            <person name="Kobayashi Y."/>
            <person name="Shibata T."/>
            <person name="Hirakawa H."/>
            <person name="Shigenobu S."/>
            <person name="Nishiyama T."/>
            <person name="Yamada A."/>
            <person name="Hasebe M."/>
            <person name="Kawaguchi M."/>
        </authorList>
    </citation>
    <scope>NUCLEOTIDE SEQUENCE</scope>
    <source>
        <strain evidence="3">AT787</strain>
    </source>
</reference>
<name>A0A9P3PYG8_LYOSH</name>
<dbReference type="NCBIfam" id="TIGR02231">
    <property type="entry name" value="mucoidy inhibitor MuiA family protein"/>
    <property type="match status" value="1"/>
</dbReference>
<feature type="region of interest" description="Disordered" evidence="1">
    <location>
        <begin position="242"/>
        <end position="263"/>
    </location>
</feature>
<dbReference type="InterPro" id="IPR037291">
    <property type="entry name" value="DUF4139"/>
</dbReference>
<evidence type="ECO:0000256" key="1">
    <source>
        <dbReference type="SAM" id="MobiDB-lite"/>
    </source>
</evidence>
<sequence length="459" mass="49725">MALKLNMVECFCASTASAQLTSLHAKKARTTKALARARKAISALEAYLGTLHIQHVAAGQLAQAVEEYEATAAALPVDDRVLELERELVGIEAEIQVEQSKVDGGGMQNAMLGMRAVVGVFAEMEGEVEIALIYAVDGALWNAKYDIRVDMQAKEEQVTLIYKAAISQSTGEDWKDVRLTLETATPTFGVNVPTLDPWPLSIYKPARSRQCRFRPPPPGGPPPPVPIAPMSHAFKLRASYSEHSDHTSYDETPPPPPPPRVGHRTLEVSSKGNVSATFEVPGLITIPSDGAAHNVTIVQLRLGAKMSWVCVPKKGTKVHLSAKIKNASRYTLLRGNGSVYVDGSFISRSEVPAVSPDESFDCPLGLDPSVRVTYHPQTKKQSQSGFMTKTATHVFAQHITVHNTKNVPVEGVKVLDQIPVSEDAQIQVNLRQPAAVTSPRIHLLPLLGLHFDGRVINAG</sequence>
<dbReference type="OrthoDB" id="10068793at2759"/>
<dbReference type="InterPro" id="IPR011935">
    <property type="entry name" value="CHP02231"/>
</dbReference>